<dbReference type="AlphaFoldDB" id="A0A0L0ETT8"/>
<evidence type="ECO:0000313" key="2">
    <source>
        <dbReference type="EMBL" id="KNC67829.1"/>
    </source>
</evidence>
<feature type="chain" id="PRO_5005538274" evidence="1">
    <location>
        <begin position="23"/>
        <end position="176"/>
    </location>
</feature>
<comment type="caution">
    <text evidence="2">The sequence shown here is derived from an EMBL/GenBank/DDBJ whole genome shotgun (WGS) entry which is preliminary data.</text>
</comment>
<name>A0A0L0ETT8_9GAMM</name>
<dbReference type="Proteomes" id="UP000036850">
    <property type="component" value="Unassembled WGS sequence"/>
</dbReference>
<dbReference type="PATRIC" id="fig|43658.6.peg.5089"/>
<protein>
    <submittedName>
        <fullName evidence="2">Lipoprotein</fullName>
    </submittedName>
</protein>
<gene>
    <name evidence="2" type="ORF">AC626_08330</name>
</gene>
<keyword evidence="2" id="KW-0449">Lipoprotein</keyword>
<organism evidence="2 3">
    <name type="scientific">Pseudoalteromonas rubra</name>
    <dbReference type="NCBI Taxonomy" id="43658"/>
    <lineage>
        <taxon>Bacteria</taxon>
        <taxon>Pseudomonadati</taxon>
        <taxon>Pseudomonadota</taxon>
        <taxon>Gammaproteobacteria</taxon>
        <taxon>Alteromonadales</taxon>
        <taxon>Pseudoalteromonadaceae</taxon>
        <taxon>Pseudoalteromonas</taxon>
    </lineage>
</organism>
<proteinExistence type="predicted"/>
<sequence>MMKVIMALLLIFVLSSCTSKTIADYSETKPDLALEHFFSGELTAYGIVLDRSGNLTRRFEADLVGTWEGNKGELKEWFRFDDGEKSTRIWQLEKTADNLYKGTAGDVIGVAQGETAGSALYWRYQLEIQYQGSPLEVTLDDWMYLVNEKRLFNRTEIIKWGFKVGEVILIIEKHDS</sequence>
<dbReference type="Pfam" id="PF12915">
    <property type="entry name" value="DUF3833"/>
    <property type="match status" value="1"/>
</dbReference>
<evidence type="ECO:0000256" key="1">
    <source>
        <dbReference type="SAM" id="SignalP"/>
    </source>
</evidence>
<reference evidence="3" key="1">
    <citation type="submission" date="2015-07" db="EMBL/GenBank/DDBJ databases">
        <title>Draft genome sequence of a Pseudoalteromonas rubra strain, OCN096, isolated from Kaneohe Bay, Oahu, Hawaii.</title>
        <authorList>
            <person name="Beurmann S."/>
            <person name="Ushijima B."/>
            <person name="Belcaid M."/>
            <person name="Callahan S.M."/>
            <person name="Aeby G.S."/>
        </authorList>
    </citation>
    <scope>NUCLEOTIDE SEQUENCE [LARGE SCALE GENOMIC DNA]</scope>
    <source>
        <strain evidence="3">OCN096</strain>
    </source>
</reference>
<dbReference type="InterPro" id="IPR024409">
    <property type="entry name" value="DUF3833"/>
</dbReference>
<keyword evidence="1" id="KW-0732">Signal</keyword>
<dbReference type="PROSITE" id="PS51257">
    <property type="entry name" value="PROKAR_LIPOPROTEIN"/>
    <property type="match status" value="1"/>
</dbReference>
<dbReference type="EMBL" id="LFZX01000047">
    <property type="protein sequence ID" value="KNC67829.1"/>
    <property type="molecule type" value="Genomic_DNA"/>
</dbReference>
<accession>A0A0L0ETT8</accession>
<evidence type="ECO:0000313" key="3">
    <source>
        <dbReference type="Proteomes" id="UP000036850"/>
    </source>
</evidence>
<feature type="signal peptide" evidence="1">
    <location>
        <begin position="1"/>
        <end position="22"/>
    </location>
</feature>